<keyword evidence="3" id="KW-1185">Reference proteome</keyword>
<evidence type="ECO:0000259" key="1">
    <source>
        <dbReference type="Pfam" id="PF01996"/>
    </source>
</evidence>
<feature type="domain" description="Coenzyme F420:L-glutamate ligase-like" evidence="1">
    <location>
        <begin position="13"/>
        <end position="224"/>
    </location>
</feature>
<accession>A0A7D5R2U6</accession>
<dbReference type="KEGG" id="nox:C5F49_02210"/>
<proteinExistence type="predicted"/>
<dbReference type="EMBL" id="CP026994">
    <property type="protein sequence ID" value="QLH04257.1"/>
    <property type="molecule type" value="Genomic_DNA"/>
</dbReference>
<dbReference type="InterPro" id="IPR002847">
    <property type="entry name" value="F420-0_gamma-glut_ligase-dom"/>
</dbReference>
<name>A0A7D5R2U6_9ARCH</name>
<dbReference type="PANTHER" id="PTHR47917:SF2">
    <property type="entry name" value="COENZYME F420:L-GLUTAMATE LIGASE-LIKE DOMAIN-CONTAINING PROTEIN"/>
    <property type="match status" value="1"/>
</dbReference>
<dbReference type="RefSeq" id="WP_179363137.1">
    <property type="nucleotide sequence ID" value="NZ_CP026994.1"/>
</dbReference>
<dbReference type="GeneID" id="56060728"/>
<dbReference type="FunFam" id="3.90.1660.10:FF:000003">
    <property type="entry name" value="Coenzyme F420:L-glutamate ligase"/>
    <property type="match status" value="1"/>
</dbReference>
<organism evidence="2 3">
    <name type="scientific">Nitrosopumilus oxyclinae</name>
    <dbReference type="NCBI Taxonomy" id="1959104"/>
    <lineage>
        <taxon>Archaea</taxon>
        <taxon>Nitrososphaerota</taxon>
        <taxon>Nitrososphaeria</taxon>
        <taxon>Nitrosopumilales</taxon>
        <taxon>Nitrosopumilaceae</taxon>
        <taxon>Nitrosopumilus</taxon>
    </lineage>
</organism>
<dbReference type="GO" id="GO:0052618">
    <property type="term" value="F:coenzyme F420-0:L-glutamate ligase activity"/>
    <property type="evidence" value="ECO:0007669"/>
    <property type="project" value="TreeGrafter"/>
</dbReference>
<dbReference type="SUPFAM" id="SSF144010">
    <property type="entry name" value="CofE-like"/>
    <property type="match status" value="1"/>
</dbReference>
<dbReference type="AlphaFoldDB" id="A0A7D5R2U6"/>
<dbReference type="Gene3D" id="3.30.1330.100">
    <property type="entry name" value="CofE-like"/>
    <property type="match status" value="1"/>
</dbReference>
<dbReference type="OrthoDB" id="11383at2157"/>
<reference evidence="2 3" key="1">
    <citation type="submission" date="2018-02" db="EMBL/GenBank/DDBJ databases">
        <title>Complete genome of Nitrosopumilus oxyclinae HCE1.</title>
        <authorList>
            <person name="Qin W."/>
            <person name="Zheng Y."/>
            <person name="Stahl D.A."/>
        </authorList>
    </citation>
    <scope>NUCLEOTIDE SEQUENCE [LARGE SCALE GENOMIC DNA]</scope>
    <source>
        <strain evidence="2 3">HCE1</strain>
    </source>
</reference>
<evidence type="ECO:0000313" key="2">
    <source>
        <dbReference type="EMBL" id="QLH04257.1"/>
    </source>
</evidence>
<protein>
    <submittedName>
        <fullName evidence="2">Cytidine deaminase</fullName>
    </submittedName>
</protein>
<evidence type="ECO:0000313" key="3">
    <source>
        <dbReference type="Proteomes" id="UP000509441"/>
    </source>
</evidence>
<gene>
    <name evidence="2" type="ORF">C5F49_02210</name>
</gene>
<dbReference type="Proteomes" id="UP000509441">
    <property type="component" value="Chromosome"/>
</dbReference>
<dbReference type="Pfam" id="PF01996">
    <property type="entry name" value="F420_ligase"/>
    <property type="match status" value="1"/>
</dbReference>
<dbReference type="Gene3D" id="3.90.1660.10">
    <property type="entry name" value="CofE-like domain"/>
    <property type="match status" value="1"/>
</dbReference>
<sequence>MQLTVFPLLAERMDSKFDVFETLLKTLENNNESLQDGDVLVISTKYISNSQGRIVDLEKIITSEEGNKVSKEYQLKPEIAEIIIRESDKIFGGIGGFVITSADNIMAPNAGIDKSNAKKGLAILYPTNPYQTAEEIRRKIFLKFFIHVGVILVDSRLMPARIGTSGVAISCAGIEPVLDMRAKKDLDGNPLKVTFQAVVDNLATIANHKMGEGAESKPFAIVRNSEAVLTDRKISPSEMAISPDQCVYVRGLSNPPKV</sequence>
<dbReference type="PANTHER" id="PTHR47917">
    <property type="match status" value="1"/>
</dbReference>